<evidence type="ECO:0000256" key="6">
    <source>
        <dbReference type="SAM" id="MobiDB-lite"/>
    </source>
</evidence>
<dbReference type="InterPro" id="IPR018247">
    <property type="entry name" value="EF_Hand_1_Ca_BS"/>
</dbReference>
<evidence type="ECO:0000256" key="5">
    <source>
        <dbReference type="ARBA" id="ARBA00023211"/>
    </source>
</evidence>
<evidence type="ECO:0000256" key="3">
    <source>
        <dbReference type="ARBA" id="ARBA00022723"/>
    </source>
</evidence>
<dbReference type="SMART" id="SM01052">
    <property type="entry name" value="CAP_GLY"/>
    <property type="match status" value="1"/>
</dbReference>
<protein>
    <submittedName>
        <fullName evidence="9">Uncharacterized protein</fullName>
    </submittedName>
</protein>
<dbReference type="GO" id="GO:0016787">
    <property type="term" value="F:hydrolase activity"/>
    <property type="evidence" value="ECO:0007669"/>
    <property type="project" value="InterPro"/>
</dbReference>
<dbReference type="PRINTS" id="PR00114">
    <property type="entry name" value="STPHPHTASE"/>
</dbReference>
<keyword evidence="3" id="KW-0479">Metal-binding</keyword>
<comment type="cofactor">
    <cofactor evidence="1">
        <name>Mn(2+)</name>
        <dbReference type="ChEBI" id="CHEBI:29035"/>
    </cofactor>
</comment>
<dbReference type="PANTHER" id="PTHR45668">
    <property type="entry name" value="SERINE/THREONINE-PROTEIN PHOSPHATASE 5-RELATED"/>
    <property type="match status" value="1"/>
</dbReference>
<evidence type="ECO:0000313" key="9">
    <source>
        <dbReference type="EMBL" id="KAA0158136.1"/>
    </source>
</evidence>
<dbReference type="Proteomes" id="UP000325113">
    <property type="component" value="Unassembled WGS sequence"/>
</dbReference>
<evidence type="ECO:0000256" key="4">
    <source>
        <dbReference type="ARBA" id="ARBA00022837"/>
    </source>
</evidence>
<feature type="domain" description="EF-hand" evidence="7">
    <location>
        <begin position="1002"/>
        <end position="1037"/>
    </location>
</feature>
<dbReference type="Gene3D" id="2.30.30.190">
    <property type="entry name" value="CAP Gly-rich-like domain"/>
    <property type="match status" value="1"/>
</dbReference>
<dbReference type="Gene3D" id="3.60.21.10">
    <property type="match status" value="1"/>
</dbReference>
<keyword evidence="4" id="KW-0106">Calcium</keyword>
<feature type="domain" description="EF-hand" evidence="7">
    <location>
        <begin position="767"/>
        <end position="802"/>
    </location>
</feature>
<dbReference type="PROSITE" id="PS50245">
    <property type="entry name" value="CAP_GLY_2"/>
    <property type="match status" value="1"/>
</dbReference>
<dbReference type="PROSITE" id="PS50222">
    <property type="entry name" value="EF_HAND_2"/>
    <property type="match status" value="6"/>
</dbReference>
<feature type="region of interest" description="Disordered" evidence="6">
    <location>
        <begin position="1071"/>
        <end position="1101"/>
    </location>
</feature>
<dbReference type="InterPro" id="IPR029052">
    <property type="entry name" value="Metallo-depent_PP-like"/>
</dbReference>
<dbReference type="SUPFAM" id="SSF56300">
    <property type="entry name" value="Metallo-dependent phosphatases"/>
    <property type="match status" value="1"/>
</dbReference>
<dbReference type="GO" id="GO:0005509">
    <property type="term" value="F:calcium ion binding"/>
    <property type="evidence" value="ECO:0007669"/>
    <property type="project" value="InterPro"/>
</dbReference>
<evidence type="ECO:0000313" key="10">
    <source>
        <dbReference type="EMBL" id="KAA0160602.1"/>
    </source>
</evidence>
<dbReference type="EMBL" id="VLTM01000071">
    <property type="protein sequence ID" value="KAA0158136.1"/>
    <property type="molecule type" value="Genomic_DNA"/>
</dbReference>
<evidence type="ECO:0000259" key="7">
    <source>
        <dbReference type="PROSITE" id="PS50222"/>
    </source>
</evidence>
<dbReference type="Pfam" id="PF01302">
    <property type="entry name" value="CAP_GLY"/>
    <property type="match status" value="1"/>
</dbReference>
<gene>
    <name evidence="10" type="ORF">FNF28_05400</name>
    <name evidence="9" type="ORF">FNF31_05551</name>
</gene>
<dbReference type="Pfam" id="PF13499">
    <property type="entry name" value="EF-hand_7"/>
    <property type="match status" value="2"/>
</dbReference>
<dbReference type="Gene3D" id="1.10.238.10">
    <property type="entry name" value="EF-hand"/>
    <property type="match status" value="3"/>
</dbReference>
<dbReference type="EMBL" id="VLTL01000108">
    <property type="protein sequence ID" value="KAA0160602.1"/>
    <property type="molecule type" value="Genomic_DNA"/>
</dbReference>
<dbReference type="InterPro" id="IPR004843">
    <property type="entry name" value="Calcineurin-like_PHP"/>
</dbReference>
<feature type="region of interest" description="Disordered" evidence="6">
    <location>
        <begin position="563"/>
        <end position="618"/>
    </location>
</feature>
<feature type="domain" description="CAP-Gly" evidence="8">
    <location>
        <begin position="39"/>
        <end position="72"/>
    </location>
</feature>
<evidence type="ECO:0000259" key="8">
    <source>
        <dbReference type="PROSITE" id="PS50245"/>
    </source>
</evidence>
<evidence type="ECO:0000256" key="2">
    <source>
        <dbReference type="ARBA" id="ARBA00008294"/>
    </source>
</evidence>
<accession>A0A5A8CYM8</accession>
<comment type="similarity">
    <text evidence="2">Belongs to the PPP phosphatase family.</text>
</comment>
<keyword evidence="5" id="KW-0464">Manganese</keyword>
<proteinExistence type="inferred from homology"/>
<comment type="caution">
    <text evidence="9">The sequence shown here is derived from an EMBL/GenBank/DDBJ whole genome shotgun (WGS) entry which is preliminary data.</text>
</comment>
<name>A0A5A8CYM8_CAFRO</name>
<dbReference type="SMART" id="SM00054">
    <property type="entry name" value="EFh"/>
    <property type="match status" value="7"/>
</dbReference>
<dbReference type="Proteomes" id="UP000324907">
    <property type="component" value="Unassembled WGS sequence"/>
</dbReference>
<evidence type="ECO:0000313" key="12">
    <source>
        <dbReference type="Proteomes" id="UP000325113"/>
    </source>
</evidence>
<sequence length="1101" mass="117331">MSSADSIDVGDEVLWCSRHRGVVCFAGEVALSSKVETCIGVEFDAPVAGGHDGKLDGVTYFRGRPGYCLIVPRSADRLVPFTAQRKAAAVIAAAARGAAVRMRLRAESLAAFIKTLEEYKETCMNKAMAEMAARQRSGAGFRSARREELKRTGTVARVFDEGRLSAGTIAEDAFKVPPAPSAVQSMLDGLRDGLVPHPAVALRLLRAAHALLRDLPNGHGMRVGPGERLTVVGDLHGHLDSLFFILQCNGAPSASNKYIFNGDLVDRGPCSIEVVLTVVGMLLLHGPGRVSIGRGNHEAADQNQMYCGRGGRYGHDVGFHLDCDSKYGHDDGAQVYAACMEVFNALPLFHTVHAPAADRKAFVVHGGLFMEPAVTTAMLQRIHRFRPIPVGGTSLDDRLFVQAMWSDPREMRGASMNDARGDIPCVFGESVTRDFCERNGFDMVVRSHEVEMEGHCRWHSGRLVTIFSASGYMNVRRGTGSVSNKGSIMVFNEELSGRVDTFTAPALDMTRPVVVDPKWLGVSPVADPAAADAAWAARVAALDACTDEDVEFSVAQAGRSSAGLGGFGRPRGHPAPQLGAAGRGGVRPPAPPRRPATAGTVMEAVSEGEPAAASAPKAAPSSAAAAAAMLRMPHPLEGDEAVAAARSAAEKASTRSEQDWKNAREIVVDAIVERKTDLYWCFSSADEANTGRVSIDEWCTGMQQCMPFDAPSWRQVNAEFCLVDVGDDGSVNYCRFLDRYVGDITPHRRSAQQHIMRSVAQRLFRAVSEPTVEAIFHELDTNGDGVVDFHEFVSGLERVGVGLNRNQLVLLMHAIDVSMDGTISMQELENTFKVSFDPKTDAGRTAAAAMSDDISDCIRRIGGLILKAGAGLKELFESMDADGNGDLSYDEFAAVLTRLRLKPPLTADQVAGVCKLVDADGSGSIDFSEFREAFSVEIAPPPSGPMDTAEVPPPAQQAAAAAAAGAAAGGRRASMPMLRVGKRNRIDFLSAIFSDIAIRFKSHAGHLGVAFNTYDTDGDGVLSRDEFHVALNSIGLDLEPEVLDAVIEAMDTDCDGCVDVREFIGALSTSDKERSADAPMPAGRGTAGGPAGASLFGGRSA</sequence>
<evidence type="ECO:0000256" key="1">
    <source>
        <dbReference type="ARBA" id="ARBA00001936"/>
    </source>
</evidence>
<dbReference type="AlphaFoldDB" id="A0A5A8CYM8"/>
<organism evidence="9 12">
    <name type="scientific">Cafeteria roenbergensis</name>
    <name type="common">Marine flagellate</name>
    <dbReference type="NCBI Taxonomy" id="33653"/>
    <lineage>
        <taxon>Eukaryota</taxon>
        <taxon>Sar</taxon>
        <taxon>Stramenopiles</taxon>
        <taxon>Bigyra</taxon>
        <taxon>Opalozoa</taxon>
        <taxon>Bicosoecida</taxon>
        <taxon>Cafeteriaceae</taxon>
        <taxon>Cafeteria</taxon>
    </lineage>
</organism>
<reference evidence="11 12" key="1">
    <citation type="submission" date="2019-07" db="EMBL/GenBank/DDBJ databases">
        <title>Genomes of Cafeteria roenbergensis.</title>
        <authorList>
            <person name="Fischer M.G."/>
            <person name="Hackl T."/>
            <person name="Roman M."/>
        </authorList>
    </citation>
    <scope>NUCLEOTIDE SEQUENCE [LARGE SCALE GENOMIC DNA]</scope>
    <source>
        <strain evidence="9 12">Cflag</strain>
        <strain evidence="10 11">RCC970-E3</strain>
    </source>
</reference>
<dbReference type="Pfam" id="PF00149">
    <property type="entry name" value="Metallophos"/>
    <property type="match status" value="1"/>
</dbReference>
<dbReference type="InterPro" id="IPR000938">
    <property type="entry name" value="CAP-Gly_domain"/>
</dbReference>
<dbReference type="SUPFAM" id="SSF74924">
    <property type="entry name" value="Cap-Gly domain"/>
    <property type="match status" value="1"/>
</dbReference>
<dbReference type="Pfam" id="PF00036">
    <property type="entry name" value="EF-hand_1"/>
    <property type="match status" value="1"/>
</dbReference>
<feature type="domain" description="EF-hand" evidence="7">
    <location>
        <begin position="867"/>
        <end position="902"/>
    </location>
</feature>
<feature type="domain" description="EF-hand" evidence="7">
    <location>
        <begin position="673"/>
        <end position="708"/>
    </location>
</feature>
<dbReference type="InterPro" id="IPR006186">
    <property type="entry name" value="Ser/Thr-sp_prot-phosphatase"/>
</dbReference>
<dbReference type="InterPro" id="IPR011992">
    <property type="entry name" value="EF-hand-dom_pair"/>
</dbReference>
<dbReference type="Pfam" id="PF13202">
    <property type="entry name" value="EF-hand_5"/>
    <property type="match status" value="1"/>
</dbReference>
<feature type="domain" description="EF-hand" evidence="7">
    <location>
        <begin position="1038"/>
        <end position="1073"/>
    </location>
</feature>
<dbReference type="InterPro" id="IPR036859">
    <property type="entry name" value="CAP-Gly_dom_sf"/>
</dbReference>
<dbReference type="SUPFAM" id="SSF47473">
    <property type="entry name" value="EF-hand"/>
    <property type="match status" value="2"/>
</dbReference>
<evidence type="ECO:0000313" key="11">
    <source>
        <dbReference type="Proteomes" id="UP000324907"/>
    </source>
</evidence>
<dbReference type="CDD" id="cd00051">
    <property type="entry name" value="EFh"/>
    <property type="match status" value="3"/>
</dbReference>
<dbReference type="InterPro" id="IPR051134">
    <property type="entry name" value="PPP_phosphatase"/>
</dbReference>
<dbReference type="SMART" id="SM00156">
    <property type="entry name" value="PP2Ac"/>
    <property type="match status" value="1"/>
</dbReference>
<dbReference type="PANTHER" id="PTHR45668:SF5">
    <property type="entry name" value="SERINE_THREONINE-PROTEIN PHOSPHATASE 5"/>
    <property type="match status" value="1"/>
</dbReference>
<feature type="domain" description="EF-hand" evidence="7">
    <location>
        <begin position="905"/>
        <end position="940"/>
    </location>
</feature>
<dbReference type="PROSITE" id="PS00018">
    <property type="entry name" value="EF_HAND_1"/>
    <property type="match status" value="6"/>
</dbReference>
<dbReference type="InterPro" id="IPR002048">
    <property type="entry name" value="EF_hand_dom"/>
</dbReference>